<dbReference type="RefSeq" id="WP_021862184.1">
    <property type="nucleotide sequence ID" value="NZ_CAJLBM010000018.1"/>
</dbReference>
<evidence type="ECO:0000256" key="6">
    <source>
        <dbReference type="SAM" id="Phobius"/>
    </source>
</evidence>
<organism evidence="9 10">
    <name type="scientific">Parabacteroides johnsonii</name>
    <dbReference type="NCBI Taxonomy" id="387661"/>
    <lineage>
        <taxon>Bacteria</taxon>
        <taxon>Pseudomonadati</taxon>
        <taxon>Bacteroidota</taxon>
        <taxon>Bacteroidia</taxon>
        <taxon>Bacteroidales</taxon>
        <taxon>Tannerellaceae</taxon>
        <taxon>Parabacteroides</taxon>
    </lineage>
</organism>
<comment type="caution">
    <text evidence="9">The sequence shown here is derived from an EMBL/GenBank/DDBJ whole genome shotgun (WGS) entry which is preliminary data.</text>
</comment>
<dbReference type="PANTHER" id="PTHR30572:SF18">
    <property type="entry name" value="ABC-TYPE MACROLIDE FAMILY EXPORT SYSTEM PERMEASE COMPONENT 2"/>
    <property type="match status" value="1"/>
</dbReference>
<evidence type="ECO:0000256" key="2">
    <source>
        <dbReference type="ARBA" id="ARBA00022475"/>
    </source>
</evidence>
<evidence type="ECO:0000259" key="7">
    <source>
        <dbReference type="Pfam" id="PF02687"/>
    </source>
</evidence>
<keyword evidence="4 6" id="KW-1133">Transmembrane helix</keyword>
<dbReference type="GO" id="GO:0005886">
    <property type="term" value="C:plasma membrane"/>
    <property type="evidence" value="ECO:0007669"/>
    <property type="project" value="UniProtKB-SubCell"/>
</dbReference>
<dbReference type="InterPro" id="IPR025857">
    <property type="entry name" value="MacB_PCD"/>
</dbReference>
<protein>
    <submittedName>
        <fullName evidence="9">ABC transporter permease</fullName>
    </submittedName>
</protein>
<keyword evidence="2" id="KW-1003">Cell membrane</keyword>
<evidence type="ECO:0000256" key="5">
    <source>
        <dbReference type="ARBA" id="ARBA00023136"/>
    </source>
</evidence>
<feature type="transmembrane region" description="Helical" evidence="6">
    <location>
        <begin position="679"/>
        <end position="704"/>
    </location>
</feature>
<feature type="transmembrane region" description="Helical" evidence="6">
    <location>
        <begin position="323"/>
        <end position="346"/>
    </location>
</feature>
<feature type="domain" description="MacB-like periplasmic core" evidence="8">
    <location>
        <begin position="20"/>
        <end position="228"/>
    </location>
</feature>
<name>A0A9Q5SUB6_9BACT</name>
<evidence type="ECO:0000313" key="10">
    <source>
        <dbReference type="Proteomes" id="UP000195975"/>
    </source>
</evidence>
<dbReference type="GO" id="GO:0022857">
    <property type="term" value="F:transmembrane transporter activity"/>
    <property type="evidence" value="ECO:0007669"/>
    <property type="project" value="TreeGrafter"/>
</dbReference>
<feature type="transmembrane region" description="Helical" evidence="6">
    <location>
        <begin position="21"/>
        <end position="41"/>
    </location>
</feature>
<dbReference type="AlphaFoldDB" id="A0A9Q5SUB6"/>
<dbReference type="Pfam" id="PF12704">
    <property type="entry name" value="MacB_PCD"/>
    <property type="match status" value="1"/>
</dbReference>
<keyword evidence="3 6" id="KW-0812">Transmembrane</keyword>
<dbReference type="InterPro" id="IPR050250">
    <property type="entry name" value="Macrolide_Exporter_MacB"/>
</dbReference>
<keyword evidence="5 6" id="KW-0472">Membrane</keyword>
<feature type="transmembrane region" description="Helical" evidence="6">
    <location>
        <begin position="278"/>
        <end position="302"/>
    </location>
</feature>
<dbReference type="EMBL" id="NFIJ01000002">
    <property type="protein sequence ID" value="OUO06912.1"/>
    <property type="molecule type" value="Genomic_DNA"/>
</dbReference>
<feature type="transmembrane region" description="Helical" evidence="6">
    <location>
        <begin position="413"/>
        <end position="437"/>
    </location>
</feature>
<evidence type="ECO:0000313" key="9">
    <source>
        <dbReference type="EMBL" id="OUO06912.1"/>
    </source>
</evidence>
<sequence length="802" mass="90876">MFKHYVKVALRLIKRSFLFSSINMLGFVLGMTAAFLIYLWIVDELTFEDFQINRDSIYRLVAVEQEGGGQVKESVYTVAPLSKVFREEFPQVENATFMLNFGTLNLHSGTDLIEATYKYVDTTFFDVFSFPVIAGDPGLIKKDPQQIVLAESTAKKLFGRTSAVGREVTCQFFGQTFRYKVAAVLKVPRKSHITFEVLLSEQAYYEPMNWDFVEGTSVYIQLRKGTVLSETDWRKMSRVWLNHRDKGMRLEFQPLKDIHLQTSFKDPEVGNHGNMSQIYLFTVLAVLIVFMGAFNFTTLSTARASQRFKEIGVRKVTGAKRKVLVMQFLSESLVQAFLSLILALALTELLLPLFNRFVEKDIVLTANWQTVLFVLFGIIGVGCLAGAFPAFYMSQFNPLQSFKGGASTGKKGTLIKGLVCVQFVIAIAMVICTSVVFKQLHYLQNADLGLDKEDMVVADCGLFDFMSYMGGYGIDDYKQEVLKNPNVRSVTGGVELSDYLQGHRTEENSFSWTNEAGQVDSLKMVGVAGDGDFMGTLGLTLLKGMSFGADKKAYMDGAYEKELPIVINETAWKMMNVEDPVGMLLQNKGWYGEASRIVGIVKDFNFQPLREKVKPAYLYYSRRLLNTLYIKISPENKAETLKFLKEEYEKMRPDNVFTYHFFSDALNLNYVHERQLGQMFLVFTILAIIVAMMGVFGLVALSTVQRTKEIGIRKVNGAHSRRIVWMFCREYMVGVGIAFFIACPLSYLLMLRWISNFAYQTTISWWLFPLAGCVILLITMLTVIVQVGRAASRNPVTSLRYE</sequence>
<evidence type="ECO:0000256" key="3">
    <source>
        <dbReference type="ARBA" id="ARBA00022692"/>
    </source>
</evidence>
<accession>A0A9Q5SUB6</accession>
<comment type="subcellular location">
    <subcellularLocation>
        <location evidence="1">Cell membrane</location>
        <topology evidence="1">Multi-pass membrane protein</topology>
    </subcellularLocation>
</comment>
<proteinExistence type="predicted"/>
<feature type="domain" description="ABC3 transporter permease C-terminal" evidence="7">
    <location>
        <begin position="682"/>
        <end position="795"/>
    </location>
</feature>
<gene>
    <name evidence="9" type="ORF">B5F96_02805</name>
</gene>
<dbReference type="Proteomes" id="UP000195975">
    <property type="component" value="Unassembled WGS sequence"/>
</dbReference>
<dbReference type="InterPro" id="IPR003838">
    <property type="entry name" value="ABC3_permease_C"/>
</dbReference>
<reference evidence="10" key="1">
    <citation type="submission" date="2017-04" db="EMBL/GenBank/DDBJ databases">
        <title>Function of individual gut microbiota members based on whole genome sequencing of pure cultures obtained from chicken caecum.</title>
        <authorList>
            <person name="Medvecky M."/>
            <person name="Cejkova D."/>
            <person name="Polansky O."/>
            <person name="Karasova D."/>
            <person name="Kubasova T."/>
            <person name="Cizek A."/>
            <person name="Rychlik I."/>
        </authorList>
    </citation>
    <scope>NUCLEOTIDE SEQUENCE [LARGE SCALE GENOMIC DNA]</scope>
    <source>
        <strain evidence="10">An42</strain>
    </source>
</reference>
<dbReference type="Pfam" id="PF02687">
    <property type="entry name" value="FtsX"/>
    <property type="match status" value="2"/>
</dbReference>
<evidence type="ECO:0000256" key="4">
    <source>
        <dbReference type="ARBA" id="ARBA00022989"/>
    </source>
</evidence>
<evidence type="ECO:0000259" key="8">
    <source>
        <dbReference type="Pfam" id="PF12704"/>
    </source>
</evidence>
<feature type="transmembrane region" description="Helical" evidence="6">
    <location>
        <begin position="731"/>
        <end position="751"/>
    </location>
</feature>
<feature type="transmembrane region" description="Helical" evidence="6">
    <location>
        <begin position="366"/>
        <end position="392"/>
    </location>
</feature>
<evidence type="ECO:0000256" key="1">
    <source>
        <dbReference type="ARBA" id="ARBA00004651"/>
    </source>
</evidence>
<feature type="domain" description="ABC3 transporter permease C-terminal" evidence="7">
    <location>
        <begin position="283"/>
        <end position="398"/>
    </location>
</feature>
<dbReference type="PANTHER" id="PTHR30572">
    <property type="entry name" value="MEMBRANE COMPONENT OF TRANSPORTER-RELATED"/>
    <property type="match status" value="1"/>
</dbReference>
<feature type="transmembrane region" description="Helical" evidence="6">
    <location>
        <begin position="763"/>
        <end position="785"/>
    </location>
</feature>